<evidence type="ECO:0000313" key="3">
    <source>
        <dbReference type="EMBL" id="EXB44480.1"/>
    </source>
</evidence>
<protein>
    <recommendedName>
        <fullName evidence="2">Coenzyme Q-binding protein COQ10 START domain-containing protein</fullName>
    </recommendedName>
</protein>
<dbReference type="EMBL" id="KE343864">
    <property type="protein sequence ID" value="EXB44480.1"/>
    <property type="molecule type" value="Genomic_DNA"/>
</dbReference>
<accession>W9QNA8</accession>
<dbReference type="OrthoDB" id="5732at2759"/>
<dbReference type="SUPFAM" id="SSF55961">
    <property type="entry name" value="Bet v1-like"/>
    <property type="match status" value="1"/>
</dbReference>
<name>W9QNA8_9ROSA</name>
<dbReference type="KEGG" id="mnt:21397061"/>
<dbReference type="Pfam" id="PF03364">
    <property type="entry name" value="Polyketide_cyc"/>
    <property type="match status" value="1"/>
</dbReference>
<dbReference type="InterPro" id="IPR005031">
    <property type="entry name" value="COQ10_START"/>
</dbReference>
<evidence type="ECO:0000313" key="4">
    <source>
        <dbReference type="Proteomes" id="UP000030645"/>
    </source>
</evidence>
<dbReference type="Gene3D" id="3.30.530.20">
    <property type="match status" value="1"/>
</dbReference>
<gene>
    <name evidence="3" type="ORF">L484_013899</name>
</gene>
<dbReference type="AlphaFoldDB" id="W9QNA8"/>
<organism evidence="3 4">
    <name type="scientific">Morus notabilis</name>
    <dbReference type="NCBI Taxonomy" id="981085"/>
    <lineage>
        <taxon>Eukaryota</taxon>
        <taxon>Viridiplantae</taxon>
        <taxon>Streptophyta</taxon>
        <taxon>Embryophyta</taxon>
        <taxon>Tracheophyta</taxon>
        <taxon>Spermatophyta</taxon>
        <taxon>Magnoliopsida</taxon>
        <taxon>eudicotyledons</taxon>
        <taxon>Gunneridae</taxon>
        <taxon>Pentapetalae</taxon>
        <taxon>rosids</taxon>
        <taxon>fabids</taxon>
        <taxon>Rosales</taxon>
        <taxon>Moraceae</taxon>
        <taxon>Moreae</taxon>
        <taxon>Morus</taxon>
    </lineage>
</organism>
<dbReference type="PANTHER" id="PTHR34060:SF1">
    <property type="entry name" value="POLYKETIDE CYCLASE _ DEHYDRASE AND LIPID TRANSPORT PROTEIN"/>
    <property type="match status" value="1"/>
</dbReference>
<dbReference type="Proteomes" id="UP000030645">
    <property type="component" value="Unassembled WGS sequence"/>
</dbReference>
<sequence>MISVSFLHHHHHHLLHLHHLQVVPLTWSWSRRTSCTTIITRRSYANYPKPKPPSASPSASPSAYSPQLPKFLRLCSLPPSDSDPNFSYDYDYDYGNDQIDDEGDDASTILLTSTSTTTIEAESEDEADDSSESDDITDDTTTSTTSTTSNSNSNEGGVTIETKKLPNNTRRIVSSVGIHAPLGAVWEVLTDYERLSDFIPGLALSRLLDRSPGYARLFQVGEQNLGLGLKFNAKGTLDCYEKQLQLQTIPSSSYASAGALMKTQKREIHFQMVQGDFDIFRGKWSIQQVEVERKGEKGGEIGGETKPTRSRRSSTRLWYMVDVKPKLWLPVGLVEGRLCNEITTNLSCIRQEALKHLN</sequence>
<proteinExistence type="predicted"/>
<feature type="region of interest" description="Disordered" evidence="1">
    <location>
        <begin position="114"/>
        <end position="163"/>
    </location>
</feature>
<feature type="compositionally biased region" description="Low complexity" evidence="1">
    <location>
        <begin position="139"/>
        <end position="155"/>
    </location>
</feature>
<evidence type="ECO:0000259" key="2">
    <source>
        <dbReference type="Pfam" id="PF03364"/>
    </source>
</evidence>
<dbReference type="CDD" id="cd08866">
    <property type="entry name" value="SRPBCC_11"/>
    <property type="match status" value="1"/>
</dbReference>
<dbReference type="eggNOG" id="ENOG502RXSU">
    <property type="taxonomic scope" value="Eukaryota"/>
</dbReference>
<dbReference type="InterPro" id="IPR023393">
    <property type="entry name" value="START-like_dom_sf"/>
</dbReference>
<feature type="domain" description="Coenzyme Q-binding protein COQ10 START" evidence="2">
    <location>
        <begin position="178"/>
        <end position="345"/>
    </location>
</feature>
<feature type="compositionally biased region" description="Acidic residues" evidence="1">
    <location>
        <begin position="121"/>
        <end position="138"/>
    </location>
</feature>
<reference evidence="4" key="1">
    <citation type="submission" date="2013-01" db="EMBL/GenBank/DDBJ databases">
        <title>Draft Genome Sequence of a Mulberry Tree, Morus notabilis C.K. Schneid.</title>
        <authorList>
            <person name="He N."/>
            <person name="Zhao S."/>
        </authorList>
    </citation>
    <scope>NUCLEOTIDE SEQUENCE</scope>
</reference>
<keyword evidence="4" id="KW-1185">Reference proteome</keyword>
<dbReference type="PANTHER" id="PTHR34060">
    <property type="entry name" value="POLYKETIDE CYCLASE / DEHYDRASE AND LIPID TRANSPORT PROTEIN"/>
    <property type="match status" value="1"/>
</dbReference>
<evidence type="ECO:0000256" key="1">
    <source>
        <dbReference type="SAM" id="MobiDB-lite"/>
    </source>
</evidence>